<evidence type="ECO:0000313" key="1">
    <source>
        <dbReference type="Proteomes" id="UP000887579"/>
    </source>
</evidence>
<accession>A0AC34GB40</accession>
<name>A0AC34GB40_9BILA</name>
<protein>
    <submittedName>
        <fullName evidence="2">Uncharacterized protein</fullName>
    </submittedName>
</protein>
<sequence>MSGNDYDTFKQDLCFHNGWLTAIGVKFCETVDGHWCAIYRSSGKTSMLYETQSRIVELTVEKNYDRVYDLFCELIPQTNYPEGAWYRAINMAENEWSCSVM</sequence>
<organism evidence="1 2">
    <name type="scientific">Panagrolaimus sp. ES5</name>
    <dbReference type="NCBI Taxonomy" id="591445"/>
    <lineage>
        <taxon>Eukaryota</taxon>
        <taxon>Metazoa</taxon>
        <taxon>Ecdysozoa</taxon>
        <taxon>Nematoda</taxon>
        <taxon>Chromadorea</taxon>
        <taxon>Rhabditida</taxon>
        <taxon>Tylenchina</taxon>
        <taxon>Panagrolaimomorpha</taxon>
        <taxon>Panagrolaimoidea</taxon>
        <taxon>Panagrolaimidae</taxon>
        <taxon>Panagrolaimus</taxon>
    </lineage>
</organism>
<proteinExistence type="predicted"/>
<evidence type="ECO:0000313" key="2">
    <source>
        <dbReference type="WBParaSite" id="ES5_v2.g26672.t1"/>
    </source>
</evidence>
<dbReference type="WBParaSite" id="ES5_v2.g26672.t1">
    <property type="protein sequence ID" value="ES5_v2.g26672.t1"/>
    <property type="gene ID" value="ES5_v2.g26672"/>
</dbReference>
<dbReference type="Proteomes" id="UP000887579">
    <property type="component" value="Unplaced"/>
</dbReference>
<reference evidence="2" key="1">
    <citation type="submission" date="2022-11" db="UniProtKB">
        <authorList>
            <consortium name="WormBaseParasite"/>
        </authorList>
    </citation>
    <scope>IDENTIFICATION</scope>
</reference>